<comment type="caution">
    <text evidence="1">The sequence shown here is derived from an EMBL/GenBank/DDBJ whole genome shotgun (WGS) entry which is preliminary data.</text>
</comment>
<protein>
    <submittedName>
        <fullName evidence="1">Uncharacterized protein</fullName>
    </submittedName>
</protein>
<organism evidence="1 2">
    <name type="scientific">Paramecium sonneborni</name>
    <dbReference type="NCBI Taxonomy" id="65129"/>
    <lineage>
        <taxon>Eukaryota</taxon>
        <taxon>Sar</taxon>
        <taxon>Alveolata</taxon>
        <taxon>Ciliophora</taxon>
        <taxon>Intramacronucleata</taxon>
        <taxon>Oligohymenophorea</taxon>
        <taxon>Peniculida</taxon>
        <taxon>Parameciidae</taxon>
        <taxon>Paramecium</taxon>
    </lineage>
</organism>
<dbReference type="Proteomes" id="UP000692954">
    <property type="component" value="Unassembled WGS sequence"/>
</dbReference>
<sequence length="56" mass="6812">MKNLQEQRIIFGTSDFQIILNKVFIKVNYKRLTTKENFNYELQTARRVKIFQQTSK</sequence>
<accession>A0A8S1RRY5</accession>
<evidence type="ECO:0000313" key="1">
    <source>
        <dbReference type="EMBL" id="CAD8130337.1"/>
    </source>
</evidence>
<dbReference type="AlphaFoldDB" id="A0A8S1RRY5"/>
<proteinExistence type="predicted"/>
<reference evidence="1" key="1">
    <citation type="submission" date="2021-01" db="EMBL/GenBank/DDBJ databases">
        <authorList>
            <consortium name="Genoscope - CEA"/>
            <person name="William W."/>
        </authorList>
    </citation>
    <scope>NUCLEOTIDE SEQUENCE</scope>
</reference>
<name>A0A8S1RRY5_9CILI</name>
<keyword evidence="2" id="KW-1185">Reference proteome</keyword>
<dbReference type="EMBL" id="CAJJDN010000278">
    <property type="protein sequence ID" value="CAD8130337.1"/>
    <property type="molecule type" value="Genomic_DNA"/>
</dbReference>
<evidence type="ECO:0000313" key="2">
    <source>
        <dbReference type="Proteomes" id="UP000692954"/>
    </source>
</evidence>
<gene>
    <name evidence="1" type="ORF">PSON_ATCC_30995.1.T2780008</name>
</gene>